<sequence>MERKSERRIRPFPTILSQVSQTAVRQEEKAKWKAEEGKLHVKRLEMDRAKYLYLLDQTVPLKCFVNTKITIIQRLCYTVRNVFMLQLRWILAAIGRTCLFGVREPTSPHLNPSFDRKDSVLSVYASLTLIPVITISRRCFGHADFIIFILIIFHLE</sequence>
<reference evidence="1 2" key="1">
    <citation type="submission" date="2014-04" db="EMBL/GenBank/DDBJ databases">
        <authorList>
            <consortium name="DOE Joint Genome Institute"/>
            <person name="Kuo A."/>
            <person name="Tarkka M."/>
            <person name="Buscot F."/>
            <person name="Kohler A."/>
            <person name="Nagy L.G."/>
            <person name="Floudas D."/>
            <person name="Copeland A."/>
            <person name="Barry K.W."/>
            <person name="Cichocki N."/>
            <person name="Veneault-Fourrey C."/>
            <person name="LaButti K."/>
            <person name="Lindquist E.A."/>
            <person name="Lipzen A."/>
            <person name="Lundell T."/>
            <person name="Morin E."/>
            <person name="Murat C."/>
            <person name="Sun H."/>
            <person name="Tunlid A."/>
            <person name="Henrissat B."/>
            <person name="Grigoriev I.V."/>
            <person name="Hibbett D.S."/>
            <person name="Martin F."/>
            <person name="Nordberg H.P."/>
            <person name="Cantor M.N."/>
            <person name="Hua S.X."/>
        </authorList>
    </citation>
    <scope>NUCLEOTIDE SEQUENCE [LARGE SCALE GENOMIC DNA]</scope>
    <source>
        <strain evidence="1 2">F 1598</strain>
    </source>
</reference>
<reference evidence="2" key="2">
    <citation type="submission" date="2015-01" db="EMBL/GenBank/DDBJ databases">
        <title>Evolutionary Origins and Diversification of the Mycorrhizal Mutualists.</title>
        <authorList>
            <consortium name="DOE Joint Genome Institute"/>
            <consortium name="Mycorrhizal Genomics Consortium"/>
            <person name="Kohler A."/>
            <person name="Kuo A."/>
            <person name="Nagy L.G."/>
            <person name="Floudas D."/>
            <person name="Copeland A."/>
            <person name="Barry K.W."/>
            <person name="Cichocki N."/>
            <person name="Veneault-Fourrey C."/>
            <person name="LaButti K."/>
            <person name="Lindquist E.A."/>
            <person name="Lipzen A."/>
            <person name="Lundell T."/>
            <person name="Morin E."/>
            <person name="Murat C."/>
            <person name="Riley R."/>
            <person name="Ohm R."/>
            <person name="Sun H."/>
            <person name="Tunlid A."/>
            <person name="Henrissat B."/>
            <person name="Grigoriev I.V."/>
            <person name="Hibbett D.S."/>
            <person name="Martin F."/>
        </authorList>
    </citation>
    <scope>NUCLEOTIDE SEQUENCE [LARGE SCALE GENOMIC DNA]</scope>
    <source>
        <strain evidence="2">F 1598</strain>
    </source>
</reference>
<gene>
    <name evidence="1" type="ORF">PILCRDRAFT_93316</name>
</gene>
<dbReference type="InParanoid" id="A0A0C3AG66"/>
<proteinExistence type="predicted"/>
<organism evidence="1 2">
    <name type="scientific">Piloderma croceum (strain F 1598)</name>
    <dbReference type="NCBI Taxonomy" id="765440"/>
    <lineage>
        <taxon>Eukaryota</taxon>
        <taxon>Fungi</taxon>
        <taxon>Dikarya</taxon>
        <taxon>Basidiomycota</taxon>
        <taxon>Agaricomycotina</taxon>
        <taxon>Agaricomycetes</taxon>
        <taxon>Agaricomycetidae</taxon>
        <taxon>Atheliales</taxon>
        <taxon>Atheliaceae</taxon>
        <taxon>Piloderma</taxon>
    </lineage>
</organism>
<accession>A0A0C3AG66</accession>
<evidence type="ECO:0000313" key="2">
    <source>
        <dbReference type="Proteomes" id="UP000054166"/>
    </source>
</evidence>
<dbReference type="HOGENOM" id="CLU_1687345_0_0_1"/>
<name>A0A0C3AG66_PILCF</name>
<dbReference type="EMBL" id="KN833106">
    <property type="protein sequence ID" value="KIM72808.1"/>
    <property type="molecule type" value="Genomic_DNA"/>
</dbReference>
<dbReference type="Proteomes" id="UP000054166">
    <property type="component" value="Unassembled WGS sequence"/>
</dbReference>
<dbReference type="AlphaFoldDB" id="A0A0C3AG66"/>
<protein>
    <submittedName>
        <fullName evidence="1">Uncharacterized protein</fullName>
    </submittedName>
</protein>
<keyword evidence="2" id="KW-1185">Reference proteome</keyword>
<evidence type="ECO:0000313" key="1">
    <source>
        <dbReference type="EMBL" id="KIM72808.1"/>
    </source>
</evidence>